<dbReference type="InterPro" id="IPR013057">
    <property type="entry name" value="AA_transpt_TM"/>
</dbReference>
<feature type="transmembrane region" description="Helical" evidence="6">
    <location>
        <begin position="295"/>
        <end position="315"/>
    </location>
</feature>
<feature type="transmembrane region" description="Helical" evidence="6">
    <location>
        <begin position="363"/>
        <end position="382"/>
    </location>
</feature>
<dbReference type="Proteomes" id="UP000002630">
    <property type="component" value="Unassembled WGS sequence"/>
</dbReference>
<feature type="domain" description="Amino acid transporter transmembrane" evidence="7">
    <location>
        <begin position="232"/>
        <end position="567"/>
    </location>
</feature>
<feature type="transmembrane region" description="Helical" evidence="6">
    <location>
        <begin position="402"/>
        <end position="422"/>
    </location>
</feature>
<feature type="transmembrane region" description="Helical" evidence="6">
    <location>
        <begin position="546"/>
        <end position="567"/>
    </location>
</feature>
<evidence type="ECO:0000259" key="7">
    <source>
        <dbReference type="Pfam" id="PF01490"/>
    </source>
</evidence>
<evidence type="ECO:0000256" key="3">
    <source>
        <dbReference type="ARBA" id="ARBA00022989"/>
    </source>
</evidence>
<evidence type="ECO:0000256" key="2">
    <source>
        <dbReference type="ARBA" id="ARBA00022692"/>
    </source>
</evidence>
<feature type="region of interest" description="Disordered" evidence="5">
    <location>
        <begin position="1"/>
        <end position="39"/>
    </location>
</feature>
<feature type="transmembrane region" description="Helical" evidence="6">
    <location>
        <begin position="488"/>
        <end position="505"/>
    </location>
</feature>
<dbReference type="PANTHER" id="PTHR22950:SF666">
    <property type="entry name" value="VACUOLAR AMINO ACID TRANSPORTER 4"/>
    <property type="match status" value="1"/>
</dbReference>
<dbReference type="InParanoid" id="D8LNN4"/>
<name>D8LNN4_ECTSI</name>
<feature type="region of interest" description="Disordered" evidence="5">
    <location>
        <begin position="140"/>
        <end position="164"/>
    </location>
</feature>
<evidence type="ECO:0000313" key="9">
    <source>
        <dbReference type="Proteomes" id="UP000002630"/>
    </source>
</evidence>
<feature type="transmembrane region" description="Helical" evidence="6">
    <location>
        <begin position="442"/>
        <end position="467"/>
    </location>
</feature>
<evidence type="ECO:0000256" key="5">
    <source>
        <dbReference type="SAM" id="MobiDB-lite"/>
    </source>
</evidence>
<protein>
    <recommendedName>
        <fullName evidence="7">Amino acid transporter transmembrane domain-containing protein</fullName>
    </recommendedName>
</protein>
<feature type="transmembrane region" description="Helical" evidence="6">
    <location>
        <begin position="511"/>
        <end position="534"/>
    </location>
</feature>
<evidence type="ECO:0000256" key="1">
    <source>
        <dbReference type="ARBA" id="ARBA00004141"/>
    </source>
</evidence>
<accession>D8LNN4</accession>
<dbReference type="EMBL" id="FN649760">
    <property type="protein sequence ID" value="CBN78244.1"/>
    <property type="molecule type" value="Genomic_DNA"/>
</dbReference>
<dbReference type="Pfam" id="PF01490">
    <property type="entry name" value="Aa_trans"/>
    <property type="match status" value="1"/>
</dbReference>
<keyword evidence="9" id="KW-1185">Reference proteome</keyword>
<dbReference type="GO" id="GO:0016020">
    <property type="term" value="C:membrane"/>
    <property type="evidence" value="ECO:0007669"/>
    <property type="project" value="UniProtKB-SubCell"/>
</dbReference>
<keyword evidence="2 6" id="KW-0812">Transmembrane</keyword>
<keyword evidence="4 6" id="KW-0472">Membrane</keyword>
<dbReference type="AlphaFoldDB" id="D8LNN4"/>
<feature type="compositionally biased region" description="Gly residues" evidence="5">
    <location>
        <begin position="29"/>
        <end position="39"/>
    </location>
</feature>
<dbReference type="OrthoDB" id="1684102at2759"/>
<dbReference type="eggNOG" id="KOG1304">
    <property type="taxonomic scope" value="Eukaryota"/>
</dbReference>
<reference evidence="8 9" key="1">
    <citation type="journal article" date="2010" name="Nature">
        <title>The Ectocarpus genome and the independent evolution of multicellularity in brown algae.</title>
        <authorList>
            <person name="Cock J.M."/>
            <person name="Sterck L."/>
            <person name="Rouze P."/>
            <person name="Scornet D."/>
            <person name="Allen A.E."/>
            <person name="Amoutzias G."/>
            <person name="Anthouard V."/>
            <person name="Artiguenave F."/>
            <person name="Aury J.M."/>
            <person name="Badger J.H."/>
            <person name="Beszteri B."/>
            <person name="Billiau K."/>
            <person name="Bonnet E."/>
            <person name="Bothwell J.H."/>
            <person name="Bowler C."/>
            <person name="Boyen C."/>
            <person name="Brownlee C."/>
            <person name="Carrano C.J."/>
            <person name="Charrier B."/>
            <person name="Cho G.Y."/>
            <person name="Coelho S.M."/>
            <person name="Collen J."/>
            <person name="Corre E."/>
            <person name="Da Silva C."/>
            <person name="Delage L."/>
            <person name="Delaroque N."/>
            <person name="Dittami S.M."/>
            <person name="Doulbeau S."/>
            <person name="Elias M."/>
            <person name="Farnham G."/>
            <person name="Gachon C.M."/>
            <person name="Gschloessl B."/>
            <person name="Heesch S."/>
            <person name="Jabbari K."/>
            <person name="Jubin C."/>
            <person name="Kawai H."/>
            <person name="Kimura K."/>
            <person name="Kloareg B."/>
            <person name="Kupper F.C."/>
            <person name="Lang D."/>
            <person name="Le Bail A."/>
            <person name="Leblanc C."/>
            <person name="Lerouge P."/>
            <person name="Lohr M."/>
            <person name="Lopez P.J."/>
            <person name="Martens C."/>
            <person name="Maumus F."/>
            <person name="Michel G."/>
            <person name="Miranda-Saavedra D."/>
            <person name="Morales J."/>
            <person name="Moreau H."/>
            <person name="Motomura T."/>
            <person name="Nagasato C."/>
            <person name="Napoli C.A."/>
            <person name="Nelson D.R."/>
            <person name="Nyvall-Collen P."/>
            <person name="Peters A.F."/>
            <person name="Pommier C."/>
            <person name="Potin P."/>
            <person name="Poulain J."/>
            <person name="Quesneville H."/>
            <person name="Read B."/>
            <person name="Rensing S.A."/>
            <person name="Ritter A."/>
            <person name="Rousvoal S."/>
            <person name="Samanta M."/>
            <person name="Samson G."/>
            <person name="Schroeder D.C."/>
            <person name="Segurens B."/>
            <person name="Strittmatter M."/>
            <person name="Tonon T."/>
            <person name="Tregear J.W."/>
            <person name="Valentin K."/>
            <person name="von Dassow P."/>
            <person name="Yamagishi T."/>
            <person name="Van de Peer Y."/>
            <person name="Wincker P."/>
        </authorList>
    </citation>
    <scope>NUCLEOTIDE SEQUENCE [LARGE SCALE GENOMIC DNA]</scope>
    <source>
        <strain evidence="9">Ec32 / CCAP1310/4</strain>
    </source>
</reference>
<gene>
    <name evidence="8" type="ORF">Esi_0005_0040</name>
</gene>
<comment type="subcellular location">
    <subcellularLocation>
        <location evidence="1">Membrane</location>
        <topology evidence="1">Multi-pass membrane protein</topology>
    </subcellularLocation>
</comment>
<proteinExistence type="predicted"/>
<evidence type="ECO:0000256" key="4">
    <source>
        <dbReference type="ARBA" id="ARBA00023136"/>
    </source>
</evidence>
<sequence length="571" mass="61825">MPNNNGDGPQTSQAEDGRGDSEGRQQLGSEGGGIQGYGETGAAVSLGLKEIPSGQVSTPRGRSKSLTNVKGADNVLVPEVGTASYQVALASGSGEAAADDLYMEGISLRRGFASEFIAHLEDDTRNLFLFDDDDFAEDSETAPLWPGKGGGGGKGKPQLERKVSSRSQAAVSRVVVTFLKSMVGSYILYTPKMFQNGGLTGFDAEPALRRLGSLRQHDRTRPLGREDWKKLVRTGERKNSYGQLGYAVFGKVGQLLVDVSLVLSQLSFCSSYFIFIVLNIPSALPVPPPGSRLEYLLSPNALVAMQLLVYIPMAWIRHLKYLALAMFGANVCMWLGLILIVGIDAELLMREGPEPVLQYNLDTFIIFVGAVVVCFEGIGLVLPLRDSMEPHMRHKFPGVVRVAMLFLAIVFCIFGCLGYLAYGEGIETFVTMNIPAGHPVGALSVGLYSIAIMMSYPLQLFPAVKCLEGHLFGALRQRSLLRKWLKNTLRAAVVLATAAFAMFVGPSFDNFAGLVGGFCAVPLALVYPSAFQLKMMGDSMTMRERAWAWTVLVLGTFGAVLCSWQSIATWK</sequence>
<keyword evidence="3 6" id="KW-1133">Transmembrane helix</keyword>
<feature type="transmembrane region" description="Helical" evidence="6">
    <location>
        <begin position="255"/>
        <end position="275"/>
    </location>
</feature>
<evidence type="ECO:0000256" key="6">
    <source>
        <dbReference type="SAM" id="Phobius"/>
    </source>
</evidence>
<feature type="transmembrane region" description="Helical" evidence="6">
    <location>
        <begin position="322"/>
        <end position="343"/>
    </location>
</feature>
<organism evidence="8 9">
    <name type="scientific">Ectocarpus siliculosus</name>
    <name type="common">Brown alga</name>
    <name type="synonym">Conferva siliculosa</name>
    <dbReference type="NCBI Taxonomy" id="2880"/>
    <lineage>
        <taxon>Eukaryota</taxon>
        <taxon>Sar</taxon>
        <taxon>Stramenopiles</taxon>
        <taxon>Ochrophyta</taxon>
        <taxon>PX clade</taxon>
        <taxon>Phaeophyceae</taxon>
        <taxon>Ectocarpales</taxon>
        <taxon>Ectocarpaceae</taxon>
        <taxon>Ectocarpus</taxon>
    </lineage>
</organism>
<dbReference type="GO" id="GO:0015179">
    <property type="term" value="F:L-amino acid transmembrane transporter activity"/>
    <property type="evidence" value="ECO:0007669"/>
    <property type="project" value="TreeGrafter"/>
</dbReference>
<feature type="compositionally biased region" description="Polar residues" evidence="5">
    <location>
        <begin position="1"/>
        <end position="14"/>
    </location>
</feature>
<dbReference type="PANTHER" id="PTHR22950">
    <property type="entry name" value="AMINO ACID TRANSPORTER"/>
    <property type="match status" value="1"/>
</dbReference>
<dbReference type="STRING" id="2880.D8LNN4"/>
<evidence type="ECO:0000313" key="8">
    <source>
        <dbReference type="EMBL" id="CBN78244.1"/>
    </source>
</evidence>